<reference evidence="1 2" key="1">
    <citation type="submission" date="2018-09" db="EMBL/GenBank/DDBJ databases">
        <title>Genomic Encyclopedia of Type Strains, Phase III (KMG-III): the genomes of soil and plant-associated and newly described type strains.</title>
        <authorList>
            <person name="Whitman W."/>
        </authorList>
    </citation>
    <scope>NUCLEOTIDE SEQUENCE [LARGE SCALE GENOMIC DNA]</scope>
    <source>
        <strain evidence="1 2">CECT 7938</strain>
    </source>
</reference>
<dbReference type="EMBL" id="RAPY01000007">
    <property type="protein sequence ID" value="RKE43533.1"/>
    <property type="molecule type" value="Genomic_DNA"/>
</dbReference>
<evidence type="ECO:0000313" key="1">
    <source>
        <dbReference type="EMBL" id="RKE43533.1"/>
    </source>
</evidence>
<keyword evidence="2" id="KW-1185">Reference proteome</keyword>
<dbReference type="Proteomes" id="UP000286246">
    <property type="component" value="Unassembled WGS sequence"/>
</dbReference>
<proteinExistence type="predicted"/>
<accession>A0A420AGI1</accession>
<dbReference type="AlphaFoldDB" id="A0A420AGI1"/>
<sequence length="255" mass="29354">MKPYFLLIIVGIVCISFNSCKKDQYYIFDDIPRAQFGPPISNLKLNEYTDSLKSETFFYEAEHIHQDTVYFDIYTVGETSKKDRKYQLQQMELKGVENAVPGKHFIPFDDPAVADLYVIKSDSVHARVPIVILRDGELKSKTVNLGISIVANANFAIGEPTKSWRKLQFTDRLSQPNAWTTSYSTYYFGAYSVRKHEFMIEVTGQRWDQNFIASLPLDQMNYYKSVLGMAVIDYNKQHPNTPLRAENGDLITFPN</sequence>
<dbReference type="Pfam" id="PF16132">
    <property type="entry name" value="DUF4843"/>
    <property type="match status" value="1"/>
</dbReference>
<comment type="caution">
    <text evidence="1">The sequence shown here is derived from an EMBL/GenBank/DDBJ whole genome shotgun (WGS) entry which is preliminary data.</text>
</comment>
<dbReference type="InterPro" id="IPR032299">
    <property type="entry name" value="DUF4843"/>
</dbReference>
<evidence type="ECO:0000313" key="2">
    <source>
        <dbReference type="Proteomes" id="UP000286246"/>
    </source>
</evidence>
<dbReference type="RefSeq" id="WP_167457353.1">
    <property type="nucleotide sequence ID" value="NZ_RAPY01000007.1"/>
</dbReference>
<name>A0A420AGI1_SPHD1</name>
<protein>
    <submittedName>
        <fullName evidence="1">Uncharacterized protein DUF4843</fullName>
    </submittedName>
</protein>
<organism evidence="1 2">
    <name type="scientific">Sphingobacterium detergens</name>
    <dbReference type="NCBI Taxonomy" id="1145106"/>
    <lineage>
        <taxon>Bacteria</taxon>
        <taxon>Pseudomonadati</taxon>
        <taxon>Bacteroidota</taxon>
        <taxon>Sphingobacteriia</taxon>
        <taxon>Sphingobacteriales</taxon>
        <taxon>Sphingobacteriaceae</taxon>
        <taxon>Sphingobacterium</taxon>
    </lineage>
</organism>
<gene>
    <name evidence="1" type="ORF">DFQ12_5319</name>
</gene>